<keyword evidence="1" id="KW-0812">Transmembrane</keyword>
<proteinExistence type="predicted"/>
<evidence type="ECO:0000313" key="3">
    <source>
        <dbReference type="Proteomes" id="UP000295447"/>
    </source>
</evidence>
<evidence type="ECO:0000256" key="1">
    <source>
        <dbReference type="SAM" id="Phobius"/>
    </source>
</evidence>
<organism evidence="2 3">
    <name type="scientific">Kribbella kalugense</name>
    <dbReference type="NCBI Taxonomy" id="2512221"/>
    <lineage>
        <taxon>Bacteria</taxon>
        <taxon>Bacillati</taxon>
        <taxon>Actinomycetota</taxon>
        <taxon>Actinomycetes</taxon>
        <taxon>Propionibacteriales</taxon>
        <taxon>Kribbellaceae</taxon>
        <taxon>Kribbella</taxon>
    </lineage>
</organism>
<dbReference type="EMBL" id="SODF01000001">
    <property type="protein sequence ID" value="TDW23731.1"/>
    <property type="molecule type" value="Genomic_DNA"/>
</dbReference>
<feature type="transmembrane region" description="Helical" evidence="1">
    <location>
        <begin position="6"/>
        <end position="24"/>
    </location>
</feature>
<dbReference type="AlphaFoldDB" id="A0A4R8A299"/>
<dbReference type="RefSeq" id="WP_166677961.1">
    <property type="nucleotide sequence ID" value="NZ_SODF01000001.1"/>
</dbReference>
<sequence length="50" mass="5671">MKGTPMGWFIFLVIVIGAIAAYKYRVPLLAKILGQPQDRIQRAIDRKKGK</sequence>
<keyword evidence="3" id="KW-1185">Reference proteome</keyword>
<reference evidence="2 3" key="1">
    <citation type="submission" date="2019-03" db="EMBL/GenBank/DDBJ databases">
        <title>Genomic Encyclopedia of Type Strains, Phase III (KMG-III): the genomes of soil and plant-associated and newly described type strains.</title>
        <authorList>
            <person name="Whitman W."/>
        </authorList>
    </citation>
    <scope>NUCLEOTIDE SEQUENCE [LARGE SCALE GENOMIC DNA]</scope>
    <source>
        <strain evidence="2 3">VKM Ac-2570</strain>
    </source>
</reference>
<evidence type="ECO:0000313" key="2">
    <source>
        <dbReference type="EMBL" id="TDW23731.1"/>
    </source>
</evidence>
<protein>
    <submittedName>
        <fullName evidence="2">Uncharacterized protein</fullName>
    </submittedName>
</protein>
<comment type="caution">
    <text evidence="2">The sequence shown here is derived from an EMBL/GenBank/DDBJ whole genome shotgun (WGS) entry which is preliminary data.</text>
</comment>
<keyword evidence="1" id="KW-1133">Transmembrane helix</keyword>
<keyword evidence="1" id="KW-0472">Membrane</keyword>
<accession>A0A4R8A299</accession>
<gene>
    <name evidence="2" type="ORF">EV650_2588</name>
</gene>
<dbReference type="Proteomes" id="UP000295447">
    <property type="component" value="Unassembled WGS sequence"/>
</dbReference>
<name>A0A4R8A299_9ACTN</name>